<evidence type="ECO:0000256" key="6">
    <source>
        <dbReference type="SAM" id="MobiDB-lite"/>
    </source>
</evidence>
<evidence type="ECO:0000256" key="1">
    <source>
        <dbReference type="ARBA" id="ARBA00000971"/>
    </source>
</evidence>
<dbReference type="PROSITE" id="PS50059">
    <property type="entry name" value="FKBP_PPIASE"/>
    <property type="match status" value="1"/>
</dbReference>
<dbReference type="FunFam" id="3.10.50.40:FF:000006">
    <property type="entry name" value="Peptidyl-prolyl cis-trans isomerase"/>
    <property type="match status" value="1"/>
</dbReference>
<dbReference type="Proteomes" id="UP000799770">
    <property type="component" value="Unassembled WGS sequence"/>
</dbReference>
<feature type="compositionally biased region" description="Pro residues" evidence="6">
    <location>
        <begin position="159"/>
        <end position="171"/>
    </location>
</feature>
<keyword evidence="3 5" id="KW-0697">Rotamase</keyword>
<feature type="transmembrane region" description="Helical" evidence="7">
    <location>
        <begin position="221"/>
        <end position="239"/>
    </location>
</feature>
<evidence type="ECO:0000256" key="5">
    <source>
        <dbReference type="PROSITE-ProRule" id="PRU00277"/>
    </source>
</evidence>
<dbReference type="SUPFAM" id="SSF54534">
    <property type="entry name" value="FKBP-like"/>
    <property type="match status" value="1"/>
</dbReference>
<proteinExistence type="predicted"/>
<dbReference type="Pfam" id="PF12400">
    <property type="entry name" value="STIMATE"/>
    <property type="match status" value="1"/>
</dbReference>
<feature type="chain" id="PRO_5025599596" description="peptidylprolyl isomerase" evidence="8">
    <location>
        <begin position="22"/>
        <end position="520"/>
    </location>
</feature>
<evidence type="ECO:0000256" key="3">
    <source>
        <dbReference type="ARBA" id="ARBA00023110"/>
    </source>
</evidence>
<evidence type="ECO:0000313" key="10">
    <source>
        <dbReference type="EMBL" id="KAF2115565.1"/>
    </source>
</evidence>
<feature type="transmembrane region" description="Helical" evidence="7">
    <location>
        <begin position="260"/>
        <end position="277"/>
    </location>
</feature>
<dbReference type="OrthoDB" id="431202at2759"/>
<feature type="compositionally biased region" description="Basic residues" evidence="6">
    <location>
        <begin position="511"/>
        <end position="520"/>
    </location>
</feature>
<dbReference type="InterPro" id="IPR022127">
    <property type="entry name" value="STIMATE/YPL162C"/>
</dbReference>
<sequence>MRLRSTLSALPLVLLPALVSAQLGIEVTKAVECTRKTEVGDTIKVHYRGTLLSDGTEFDSSYSRGKPFDFTLGQGQVIEGWDKGLLGMCIGEGRKLTIPPALGYGNQQNGPIPAGSTLIFETELMGIAGVDPVQVAPSRPTIVKPIPAQSSEKAEEQPTPTPTPTPEPTPEPSEDGPAEVSSIEESLASSIGPATAKPTAATQDSPMEAEDDGECHLLGDFALIVQGALGLLAVSSLVYKRWRESPRRPLKIWFFDVSKQVFGSVLLHMANILMSMLSSGDLEAKIKAAAKAGSDDPGEKPNPCSFYLLNLAIDTTIGIPILVLLLKVLHAAFLRTPLAKPPESIRSGNYGHPPRATWWLKQSIIYFLGLFGMKLCVFFLFKLLPWIAWVGDWALRWTEGNEAIQITFVMFIFPLIMNALQYWIIDGFIKETPQGEGHYGAVAGEESDDEGDDEWLDRHRRSRHSGEEDSDVEEEREPLKEANPTAVPVRTDYDPENDGAQGSSSSDGERKKKGGKERRV</sequence>
<dbReference type="PANTHER" id="PTHR31735">
    <property type="entry name" value="VACUOLAR MEMBRANE PROTEIN YPL162C"/>
    <property type="match status" value="1"/>
</dbReference>
<feature type="compositionally biased region" description="Acidic residues" evidence="6">
    <location>
        <begin position="445"/>
        <end position="455"/>
    </location>
</feature>
<feature type="region of interest" description="Disordered" evidence="6">
    <location>
        <begin position="143"/>
        <end position="212"/>
    </location>
</feature>
<dbReference type="EC" id="5.2.1.8" evidence="2 5"/>
<dbReference type="AlphaFoldDB" id="A0A6A5Z8E4"/>
<keyword evidence="11" id="KW-1185">Reference proteome</keyword>
<dbReference type="EMBL" id="ML977323">
    <property type="protein sequence ID" value="KAF2115565.1"/>
    <property type="molecule type" value="Genomic_DNA"/>
</dbReference>
<evidence type="ECO:0000259" key="9">
    <source>
        <dbReference type="PROSITE" id="PS50059"/>
    </source>
</evidence>
<dbReference type="PANTHER" id="PTHR31735:SF1">
    <property type="entry name" value="VACUOLAR MEMBRANE PROTEIN YPL162C"/>
    <property type="match status" value="1"/>
</dbReference>
<feature type="transmembrane region" description="Helical" evidence="7">
    <location>
        <begin position="306"/>
        <end position="326"/>
    </location>
</feature>
<feature type="domain" description="PPIase FKBP-type" evidence="9">
    <location>
        <begin position="40"/>
        <end position="128"/>
    </location>
</feature>
<evidence type="ECO:0000256" key="7">
    <source>
        <dbReference type="SAM" id="Phobius"/>
    </source>
</evidence>
<feature type="transmembrane region" description="Helical" evidence="7">
    <location>
        <begin position="364"/>
        <end position="384"/>
    </location>
</feature>
<dbReference type="InterPro" id="IPR001179">
    <property type="entry name" value="PPIase_FKBP_dom"/>
</dbReference>
<protein>
    <recommendedName>
        <fullName evidence="2 5">peptidylprolyl isomerase</fullName>
        <ecNumber evidence="2 5">5.2.1.8</ecNumber>
    </recommendedName>
</protein>
<gene>
    <name evidence="10" type="ORF">BDV96DRAFT_575699</name>
</gene>
<keyword evidence="7" id="KW-1133">Transmembrane helix</keyword>
<keyword evidence="4 5" id="KW-0413">Isomerase</keyword>
<name>A0A6A5Z8E4_9PLEO</name>
<dbReference type="Pfam" id="PF00254">
    <property type="entry name" value="FKBP_C"/>
    <property type="match status" value="1"/>
</dbReference>
<feature type="transmembrane region" description="Helical" evidence="7">
    <location>
        <begin position="404"/>
        <end position="425"/>
    </location>
</feature>
<feature type="region of interest" description="Disordered" evidence="6">
    <location>
        <begin position="436"/>
        <end position="520"/>
    </location>
</feature>
<organism evidence="10 11">
    <name type="scientific">Lophiotrema nucula</name>
    <dbReference type="NCBI Taxonomy" id="690887"/>
    <lineage>
        <taxon>Eukaryota</taxon>
        <taxon>Fungi</taxon>
        <taxon>Dikarya</taxon>
        <taxon>Ascomycota</taxon>
        <taxon>Pezizomycotina</taxon>
        <taxon>Dothideomycetes</taxon>
        <taxon>Pleosporomycetidae</taxon>
        <taxon>Pleosporales</taxon>
        <taxon>Lophiotremataceae</taxon>
        <taxon>Lophiotrema</taxon>
    </lineage>
</organism>
<evidence type="ECO:0000313" key="11">
    <source>
        <dbReference type="Proteomes" id="UP000799770"/>
    </source>
</evidence>
<keyword evidence="8" id="KW-0732">Signal</keyword>
<dbReference type="InterPro" id="IPR046357">
    <property type="entry name" value="PPIase_dom_sf"/>
</dbReference>
<evidence type="ECO:0000256" key="4">
    <source>
        <dbReference type="ARBA" id="ARBA00023235"/>
    </source>
</evidence>
<accession>A0A6A5Z8E4</accession>
<keyword evidence="7" id="KW-0472">Membrane</keyword>
<keyword evidence="7" id="KW-0812">Transmembrane</keyword>
<feature type="signal peptide" evidence="8">
    <location>
        <begin position="1"/>
        <end position="21"/>
    </location>
</feature>
<dbReference type="Gene3D" id="3.10.50.40">
    <property type="match status" value="1"/>
</dbReference>
<comment type="catalytic activity">
    <reaction evidence="1 5">
        <text>[protein]-peptidylproline (omega=180) = [protein]-peptidylproline (omega=0)</text>
        <dbReference type="Rhea" id="RHEA:16237"/>
        <dbReference type="Rhea" id="RHEA-COMP:10747"/>
        <dbReference type="Rhea" id="RHEA-COMP:10748"/>
        <dbReference type="ChEBI" id="CHEBI:83833"/>
        <dbReference type="ChEBI" id="CHEBI:83834"/>
        <dbReference type="EC" id="5.2.1.8"/>
    </reaction>
</comment>
<dbReference type="GO" id="GO:0016020">
    <property type="term" value="C:membrane"/>
    <property type="evidence" value="ECO:0007669"/>
    <property type="project" value="TreeGrafter"/>
</dbReference>
<dbReference type="GO" id="GO:0003755">
    <property type="term" value="F:peptidyl-prolyl cis-trans isomerase activity"/>
    <property type="evidence" value="ECO:0007669"/>
    <property type="project" value="UniProtKB-KW"/>
</dbReference>
<reference evidence="10" key="1">
    <citation type="journal article" date="2020" name="Stud. Mycol.">
        <title>101 Dothideomycetes genomes: a test case for predicting lifestyles and emergence of pathogens.</title>
        <authorList>
            <person name="Haridas S."/>
            <person name="Albert R."/>
            <person name="Binder M."/>
            <person name="Bloem J."/>
            <person name="Labutti K."/>
            <person name="Salamov A."/>
            <person name="Andreopoulos B."/>
            <person name="Baker S."/>
            <person name="Barry K."/>
            <person name="Bills G."/>
            <person name="Bluhm B."/>
            <person name="Cannon C."/>
            <person name="Castanera R."/>
            <person name="Culley D."/>
            <person name="Daum C."/>
            <person name="Ezra D."/>
            <person name="Gonzalez J."/>
            <person name="Henrissat B."/>
            <person name="Kuo A."/>
            <person name="Liang C."/>
            <person name="Lipzen A."/>
            <person name="Lutzoni F."/>
            <person name="Magnuson J."/>
            <person name="Mondo S."/>
            <person name="Nolan M."/>
            <person name="Ohm R."/>
            <person name="Pangilinan J."/>
            <person name="Park H.-J."/>
            <person name="Ramirez L."/>
            <person name="Alfaro M."/>
            <person name="Sun H."/>
            <person name="Tritt A."/>
            <person name="Yoshinaga Y."/>
            <person name="Zwiers L.-H."/>
            <person name="Turgeon B."/>
            <person name="Goodwin S."/>
            <person name="Spatafora J."/>
            <person name="Crous P."/>
            <person name="Grigoriev I."/>
        </authorList>
    </citation>
    <scope>NUCLEOTIDE SEQUENCE</scope>
    <source>
        <strain evidence="10">CBS 627.86</strain>
    </source>
</reference>
<evidence type="ECO:0000256" key="2">
    <source>
        <dbReference type="ARBA" id="ARBA00013194"/>
    </source>
</evidence>
<evidence type="ECO:0000256" key="8">
    <source>
        <dbReference type="SAM" id="SignalP"/>
    </source>
</evidence>